<dbReference type="Pfam" id="PF18602">
    <property type="entry name" value="Rap1a"/>
    <property type="match status" value="1"/>
</dbReference>
<sequence>MKFLVIFFIIALLWPEPLQAFPTQGKFLFEVCRSGKETADHVNKNGGILSSPENIHGTKQGVYCMAYIQAAEDDLSEMGEICLSKYPTRTSYEAILDYFQTHPELAKKNARIAVSAALKETHPCR</sequence>
<feature type="domain" description="Rap1a immunity protein" evidence="1">
    <location>
        <begin position="27"/>
        <end position="124"/>
    </location>
</feature>
<name>A0ABW5BLN0_9PROT</name>
<dbReference type="Proteomes" id="UP001597294">
    <property type="component" value="Unassembled WGS sequence"/>
</dbReference>
<evidence type="ECO:0000313" key="3">
    <source>
        <dbReference type="Proteomes" id="UP001597294"/>
    </source>
</evidence>
<dbReference type="Gene3D" id="1.10.890.40">
    <property type="match status" value="1"/>
</dbReference>
<evidence type="ECO:0000313" key="2">
    <source>
        <dbReference type="EMBL" id="MFD2205803.1"/>
    </source>
</evidence>
<organism evidence="2 3">
    <name type="scientific">Kiloniella antarctica</name>
    <dbReference type="NCBI Taxonomy" id="1550907"/>
    <lineage>
        <taxon>Bacteria</taxon>
        <taxon>Pseudomonadati</taxon>
        <taxon>Pseudomonadota</taxon>
        <taxon>Alphaproteobacteria</taxon>
        <taxon>Rhodospirillales</taxon>
        <taxon>Kiloniellaceae</taxon>
        <taxon>Kiloniella</taxon>
    </lineage>
</organism>
<evidence type="ECO:0000259" key="1">
    <source>
        <dbReference type="Pfam" id="PF18602"/>
    </source>
</evidence>
<proteinExistence type="predicted"/>
<dbReference type="InterPro" id="IPR041238">
    <property type="entry name" value="Rap1a"/>
</dbReference>
<dbReference type="RefSeq" id="WP_380250766.1">
    <property type="nucleotide sequence ID" value="NZ_JBHUII010000004.1"/>
</dbReference>
<accession>A0ABW5BLN0</accession>
<reference evidence="3" key="1">
    <citation type="journal article" date="2019" name="Int. J. Syst. Evol. Microbiol.">
        <title>The Global Catalogue of Microorganisms (GCM) 10K type strain sequencing project: providing services to taxonomists for standard genome sequencing and annotation.</title>
        <authorList>
            <consortium name="The Broad Institute Genomics Platform"/>
            <consortium name="The Broad Institute Genome Sequencing Center for Infectious Disease"/>
            <person name="Wu L."/>
            <person name="Ma J."/>
        </authorList>
    </citation>
    <scope>NUCLEOTIDE SEQUENCE [LARGE SCALE GENOMIC DNA]</scope>
    <source>
        <strain evidence="3">CGMCC 4.7192</strain>
    </source>
</reference>
<protein>
    <submittedName>
        <fullName evidence="2">Rap1a/Tai family immunity protein</fullName>
    </submittedName>
</protein>
<comment type="caution">
    <text evidence="2">The sequence shown here is derived from an EMBL/GenBank/DDBJ whole genome shotgun (WGS) entry which is preliminary data.</text>
</comment>
<dbReference type="EMBL" id="JBHUII010000004">
    <property type="protein sequence ID" value="MFD2205803.1"/>
    <property type="molecule type" value="Genomic_DNA"/>
</dbReference>
<gene>
    <name evidence="2" type="ORF">ACFSKO_09285</name>
</gene>
<keyword evidence="3" id="KW-1185">Reference proteome</keyword>